<gene>
    <name evidence="2" type="ORF">AMYX_15670</name>
</gene>
<dbReference type="RefSeq" id="WP_176064299.1">
    <property type="nucleotide sequence ID" value="NZ_BJTG01000003.1"/>
</dbReference>
<keyword evidence="1" id="KW-0732">Signal</keyword>
<dbReference type="Gene3D" id="2.40.160.20">
    <property type="match status" value="1"/>
</dbReference>
<dbReference type="InterPro" id="IPR011250">
    <property type="entry name" value="OMP/PagP_B-barrel"/>
</dbReference>
<keyword evidence="3" id="KW-1185">Reference proteome</keyword>
<protein>
    <recommendedName>
        <fullName evidence="4">Outer membrane protein beta-barrel domain-containing protein</fullName>
    </recommendedName>
</protein>
<evidence type="ECO:0000313" key="3">
    <source>
        <dbReference type="Proteomes" id="UP000503640"/>
    </source>
</evidence>
<dbReference type="SUPFAM" id="SSF56925">
    <property type="entry name" value="OMPA-like"/>
    <property type="match status" value="1"/>
</dbReference>
<comment type="caution">
    <text evidence="2">The sequence shown here is derived from an EMBL/GenBank/DDBJ whole genome shotgun (WGS) entry which is preliminary data.</text>
</comment>
<evidence type="ECO:0000256" key="1">
    <source>
        <dbReference type="SAM" id="SignalP"/>
    </source>
</evidence>
<dbReference type="AlphaFoldDB" id="A0A7I9VK93"/>
<accession>A0A7I9VK93</accession>
<proteinExistence type="predicted"/>
<name>A0A7I9VK93_9BACT</name>
<evidence type="ECO:0008006" key="4">
    <source>
        <dbReference type="Google" id="ProtNLM"/>
    </source>
</evidence>
<sequence length="205" mass="21148">MRNLSKALVALALALGAAGAQAQVQSPTSHRHDGFYLRLDLGLGYMHQKEPQTGGDLEISGAAGEFGVAVGGALQDNLILAGHLFGMSISDPKVSVGGVQQASSLSSSTLVGIGPQLTYYFMPANVYVSGTLALTRLSTRNSGVDGNSEWGGGLQLAVGKEWWVSDDWGLGVAAQLFGSSNKDQGTNAPTISTWGAAVAFSATYN</sequence>
<dbReference type="EMBL" id="BJTG01000003">
    <property type="protein sequence ID" value="GEJ56826.1"/>
    <property type="molecule type" value="Genomic_DNA"/>
</dbReference>
<feature type="chain" id="PRO_5029608778" description="Outer membrane protein beta-barrel domain-containing protein" evidence="1">
    <location>
        <begin position="23"/>
        <end position="205"/>
    </location>
</feature>
<evidence type="ECO:0000313" key="2">
    <source>
        <dbReference type="EMBL" id="GEJ56826.1"/>
    </source>
</evidence>
<reference evidence="3" key="1">
    <citation type="journal article" date="2020" name="Appl. Environ. Microbiol.">
        <title>Diazotrophic Anaeromyxobacter Isolates from Soils.</title>
        <authorList>
            <person name="Masuda Y."/>
            <person name="Yamanaka H."/>
            <person name="Xu Z.X."/>
            <person name="Shiratori Y."/>
            <person name="Aono T."/>
            <person name="Amachi S."/>
            <person name="Senoo K."/>
            <person name="Itoh H."/>
        </authorList>
    </citation>
    <scope>NUCLEOTIDE SEQUENCE [LARGE SCALE GENOMIC DNA]</scope>
    <source>
        <strain evidence="3">R267</strain>
    </source>
</reference>
<dbReference type="Proteomes" id="UP000503640">
    <property type="component" value="Unassembled WGS sequence"/>
</dbReference>
<feature type="signal peptide" evidence="1">
    <location>
        <begin position="1"/>
        <end position="22"/>
    </location>
</feature>
<organism evidence="2 3">
    <name type="scientific">Anaeromyxobacter diazotrophicus</name>
    <dbReference type="NCBI Taxonomy" id="2590199"/>
    <lineage>
        <taxon>Bacteria</taxon>
        <taxon>Pseudomonadati</taxon>
        <taxon>Myxococcota</taxon>
        <taxon>Myxococcia</taxon>
        <taxon>Myxococcales</taxon>
        <taxon>Cystobacterineae</taxon>
        <taxon>Anaeromyxobacteraceae</taxon>
        <taxon>Anaeromyxobacter</taxon>
    </lineage>
</organism>